<dbReference type="GO" id="GO:1990904">
    <property type="term" value="C:ribonucleoprotein complex"/>
    <property type="evidence" value="ECO:0007669"/>
    <property type="project" value="UniProtKB-KW"/>
</dbReference>
<dbReference type="Pfam" id="PF17136">
    <property type="entry name" value="ribosomal_L24"/>
    <property type="match status" value="1"/>
</dbReference>
<evidence type="ECO:0000256" key="8">
    <source>
        <dbReference type="ARBA" id="ARBA00035206"/>
    </source>
</evidence>
<evidence type="ECO:0000256" key="11">
    <source>
        <dbReference type="RuleBase" id="RU003477"/>
    </source>
</evidence>
<evidence type="ECO:0000313" key="12">
    <source>
        <dbReference type="EMBL" id="QNU67615.1"/>
    </source>
</evidence>
<dbReference type="InterPro" id="IPR008991">
    <property type="entry name" value="Translation_prot_SH3-like_sf"/>
</dbReference>
<keyword evidence="7 10" id="KW-0687">Ribonucleoprotein</keyword>
<dbReference type="Gene3D" id="2.30.30.30">
    <property type="match status" value="1"/>
</dbReference>
<proteinExistence type="inferred from homology"/>
<dbReference type="PANTHER" id="PTHR12903">
    <property type="entry name" value="MITOCHONDRIAL RIBOSOMAL PROTEIN L24"/>
    <property type="match status" value="1"/>
</dbReference>
<reference evidence="12 13" key="1">
    <citation type="submission" date="2020-09" db="EMBL/GenBank/DDBJ databases">
        <title>Characterization and genome sequencing of Ruminiclostridium sp. nov. MA18.</title>
        <authorList>
            <person name="Rettenmaier R."/>
            <person name="Kowollik M.-L."/>
            <person name="Liebl W."/>
            <person name="Zverlov V."/>
        </authorList>
    </citation>
    <scope>NUCLEOTIDE SEQUENCE [LARGE SCALE GENOMIC DNA]</scope>
    <source>
        <strain evidence="12 13">MA18</strain>
    </source>
</reference>
<dbReference type="InterPro" id="IPR003256">
    <property type="entry name" value="Ribosomal_uL24"/>
</dbReference>
<dbReference type="EMBL" id="CP061336">
    <property type="protein sequence ID" value="QNU67615.1"/>
    <property type="molecule type" value="Genomic_DNA"/>
</dbReference>
<evidence type="ECO:0000256" key="5">
    <source>
        <dbReference type="ARBA" id="ARBA00022884"/>
    </source>
</evidence>
<dbReference type="Pfam" id="PF00467">
    <property type="entry name" value="KOW"/>
    <property type="match status" value="1"/>
</dbReference>
<dbReference type="GO" id="GO:0003735">
    <property type="term" value="F:structural constituent of ribosome"/>
    <property type="evidence" value="ECO:0007669"/>
    <property type="project" value="InterPro"/>
</dbReference>
<dbReference type="SUPFAM" id="SSF50104">
    <property type="entry name" value="Translation proteins SH3-like domain"/>
    <property type="match status" value="1"/>
</dbReference>
<dbReference type="AlphaFoldDB" id="A0A4U7JHJ9"/>
<evidence type="ECO:0000256" key="6">
    <source>
        <dbReference type="ARBA" id="ARBA00022980"/>
    </source>
</evidence>
<dbReference type="HAMAP" id="MF_01326_B">
    <property type="entry name" value="Ribosomal_uL24_B"/>
    <property type="match status" value="1"/>
</dbReference>
<dbReference type="Proteomes" id="UP000306409">
    <property type="component" value="Chromosome"/>
</dbReference>
<evidence type="ECO:0000313" key="13">
    <source>
        <dbReference type="Proteomes" id="UP000306409"/>
    </source>
</evidence>
<dbReference type="InterPro" id="IPR005824">
    <property type="entry name" value="KOW"/>
</dbReference>
<dbReference type="InterPro" id="IPR005825">
    <property type="entry name" value="Ribosomal_uL24_CS"/>
</dbReference>
<dbReference type="RefSeq" id="WP_137697971.1">
    <property type="nucleotide sequence ID" value="NZ_CP061336.1"/>
</dbReference>
<keyword evidence="13" id="KW-1185">Reference proteome</keyword>
<sequence>MANKVHIKSEDTVLVLSGKDRGKKGKVLSVNPSTNQVIVEGVNMATKHKKPRGRYQQGGIVHQEAPVHSSNLMLICNKCGKPTKVAKTILDNGEKARTCKKCNEIIEVVLNKKEV</sequence>
<keyword evidence="4 10" id="KW-0699">rRNA-binding</keyword>
<dbReference type="PROSITE" id="PS01108">
    <property type="entry name" value="RIBOSOMAL_L24"/>
    <property type="match status" value="1"/>
</dbReference>
<dbReference type="GO" id="GO:0005840">
    <property type="term" value="C:ribosome"/>
    <property type="evidence" value="ECO:0007669"/>
    <property type="project" value="UniProtKB-KW"/>
</dbReference>
<dbReference type="NCBIfam" id="TIGR01079">
    <property type="entry name" value="rplX_bact"/>
    <property type="match status" value="1"/>
</dbReference>
<evidence type="ECO:0000256" key="2">
    <source>
        <dbReference type="ARBA" id="ARBA00010618"/>
    </source>
</evidence>
<evidence type="ECO:0000256" key="10">
    <source>
        <dbReference type="HAMAP-Rule" id="MF_01326"/>
    </source>
</evidence>
<dbReference type="GO" id="GO:0019843">
    <property type="term" value="F:rRNA binding"/>
    <property type="evidence" value="ECO:0007669"/>
    <property type="project" value="UniProtKB-UniRule"/>
</dbReference>
<evidence type="ECO:0000256" key="3">
    <source>
        <dbReference type="ARBA" id="ARBA00011838"/>
    </source>
</evidence>
<keyword evidence="6 10" id="KW-0689">Ribosomal protein</keyword>
<dbReference type="GO" id="GO:0006412">
    <property type="term" value="P:translation"/>
    <property type="evidence" value="ECO:0007669"/>
    <property type="project" value="UniProtKB-UniRule"/>
</dbReference>
<dbReference type="FunFam" id="2.30.30.30:FF:000004">
    <property type="entry name" value="50S ribosomal protein L24"/>
    <property type="match status" value="1"/>
</dbReference>
<protein>
    <recommendedName>
        <fullName evidence="8 10">Large ribosomal subunit protein uL24</fullName>
    </recommendedName>
</protein>
<comment type="function">
    <text evidence="1 10">One of two assembly initiator proteins, it binds directly to the 5'-end of the 23S rRNA, where it nucleates assembly of the 50S subunit.</text>
</comment>
<comment type="subunit">
    <text evidence="3 10">Part of the 50S ribosomal subunit.</text>
</comment>
<name>A0A4U7JHJ9_9FIRM</name>
<organism evidence="12 13">
    <name type="scientific">Ruminiclostridium herbifermentans</name>
    <dbReference type="NCBI Taxonomy" id="2488810"/>
    <lineage>
        <taxon>Bacteria</taxon>
        <taxon>Bacillati</taxon>
        <taxon>Bacillota</taxon>
        <taxon>Clostridia</taxon>
        <taxon>Eubacteriales</taxon>
        <taxon>Oscillospiraceae</taxon>
        <taxon>Ruminiclostridium</taxon>
    </lineage>
</organism>
<evidence type="ECO:0000256" key="9">
    <source>
        <dbReference type="ARBA" id="ARBA00058688"/>
    </source>
</evidence>
<dbReference type="InterPro" id="IPR014722">
    <property type="entry name" value="Rib_uL2_dom2"/>
</dbReference>
<evidence type="ECO:0000256" key="7">
    <source>
        <dbReference type="ARBA" id="ARBA00023274"/>
    </source>
</evidence>
<comment type="similarity">
    <text evidence="2 10 11">Belongs to the universal ribosomal protein uL24 family.</text>
</comment>
<dbReference type="KEGG" id="rher:EHE19_003825"/>
<evidence type="ECO:0000256" key="1">
    <source>
        <dbReference type="ARBA" id="ARBA00004072"/>
    </source>
</evidence>
<keyword evidence="5 10" id="KW-0694">RNA-binding</keyword>
<comment type="function">
    <text evidence="9 10">One of the proteins that surrounds the polypeptide exit tunnel on the outside of the subunit.</text>
</comment>
<gene>
    <name evidence="10" type="primary">rplX</name>
    <name evidence="12" type="ORF">EHE19_003825</name>
</gene>
<dbReference type="CDD" id="cd06089">
    <property type="entry name" value="KOW_RPL26"/>
    <property type="match status" value="1"/>
</dbReference>
<accession>A0A4U7JHJ9</accession>
<dbReference type="InterPro" id="IPR041988">
    <property type="entry name" value="Ribosomal_uL24_KOW"/>
</dbReference>
<dbReference type="InterPro" id="IPR057264">
    <property type="entry name" value="Ribosomal_uL24_C"/>
</dbReference>
<dbReference type="SMART" id="SM00739">
    <property type="entry name" value="KOW"/>
    <property type="match status" value="1"/>
</dbReference>
<dbReference type="OrthoDB" id="9807419at2"/>
<evidence type="ECO:0000256" key="4">
    <source>
        <dbReference type="ARBA" id="ARBA00022730"/>
    </source>
</evidence>